<reference evidence="1 2" key="1">
    <citation type="submission" date="2013-06" db="EMBL/GenBank/DDBJ databases">
        <authorList>
            <person name="Weinstock G."/>
            <person name="Sodergren E."/>
            <person name="Lobos E.A."/>
            <person name="Fulton L."/>
            <person name="Fulton R."/>
            <person name="Courtney L."/>
            <person name="Fronick C."/>
            <person name="O'Laughlin M."/>
            <person name="Godfrey J."/>
            <person name="Wilson R.M."/>
            <person name="Miner T."/>
            <person name="Farmer C."/>
            <person name="Delehaunty K."/>
            <person name="Cordes M."/>
            <person name="Minx P."/>
            <person name="Tomlinson C."/>
            <person name="Chen J."/>
            <person name="Wollam A."/>
            <person name="Pepin K.H."/>
            <person name="Bhonagiri V."/>
            <person name="Zhang X."/>
            <person name="Warren W."/>
            <person name="Mitreva M."/>
            <person name="Mardis E.R."/>
            <person name="Wilson R.K."/>
        </authorList>
    </citation>
    <scope>NUCLEOTIDE SEQUENCE [LARGE SCALE GENOMIC DNA]</scope>
    <source>
        <strain evidence="1 2">ATCC 29426</strain>
    </source>
</reference>
<evidence type="ECO:0000313" key="2">
    <source>
        <dbReference type="Proteomes" id="UP000016660"/>
    </source>
</evidence>
<accession>A0ABN0NPF5</accession>
<protein>
    <submittedName>
        <fullName evidence="1">Uncharacterized protein</fullName>
    </submittedName>
</protein>
<name>A0ABN0NPF5_9BACT</name>
<organism evidence="1 2">
    <name type="scientific">Prevotella disiens JCM 6334 = ATCC 29426</name>
    <dbReference type="NCBI Taxonomy" id="1235811"/>
    <lineage>
        <taxon>Bacteria</taxon>
        <taxon>Pseudomonadati</taxon>
        <taxon>Bacteroidota</taxon>
        <taxon>Bacteroidia</taxon>
        <taxon>Bacteroidales</taxon>
        <taxon>Prevotellaceae</taxon>
        <taxon>Prevotella</taxon>
    </lineage>
</organism>
<gene>
    <name evidence="1" type="ORF">HMPREF0653_02403</name>
</gene>
<comment type="caution">
    <text evidence="1">The sequence shown here is derived from an EMBL/GenBank/DDBJ whole genome shotgun (WGS) entry which is preliminary data.</text>
</comment>
<dbReference type="Proteomes" id="UP000016660">
    <property type="component" value="Unassembled WGS sequence"/>
</dbReference>
<proteinExistence type="predicted"/>
<sequence length="45" mass="5330">MDCTAFFVTFTTVKQGSLKHCKIRKKKETRSFLIHLLYVVYSIFT</sequence>
<evidence type="ECO:0000313" key="1">
    <source>
        <dbReference type="EMBL" id="ERJ72358.1"/>
    </source>
</evidence>
<dbReference type="EMBL" id="AWUY01000252">
    <property type="protein sequence ID" value="ERJ72358.1"/>
    <property type="molecule type" value="Genomic_DNA"/>
</dbReference>
<keyword evidence="2" id="KW-1185">Reference proteome</keyword>